<evidence type="ECO:0000256" key="7">
    <source>
        <dbReference type="SAM" id="Phobius"/>
    </source>
</evidence>
<keyword evidence="6 7" id="KW-0472">Membrane</keyword>
<feature type="transmembrane region" description="Helical" evidence="7">
    <location>
        <begin position="12"/>
        <end position="30"/>
    </location>
</feature>
<accession>A0A142VZC2</accession>
<feature type="transmembrane region" description="Helical" evidence="7">
    <location>
        <begin position="455"/>
        <end position="473"/>
    </location>
</feature>
<proteinExistence type="predicted"/>
<keyword evidence="2" id="KW-0813">Transport</keyword>
<feature type="transmembrane region" description="Helical" evidence="7">
    <location>
        <begin position="414"/>
        <end position="443"/>
    </location>
</feature>
<dbReference type="Pfam" id="PF02080">
    <property type="entry name" value="TrkA_C"/>
    <property type="match status" value="2"/>
</dbReference>
<keyword evidence="5 7" id="KW-1133">Transmembrane helix</keyword>
<dbReference type="PROSITE" id="PS51202">
    <property type="entry name" value="RCK_C"/>
    <property type="match status" value="2"/>
</dbReference>
<dbReference type="PROSITE" id="PS01271">
    <property type="entry name" value="NA_SULFATE"/>
    <property type="match status" value="1"/>
</dbReference>
<dbReference type="GO" id="GO:0008324">
    <property type="term" value="F:monoatomic cation transmembrane transporter activity"/>
    <property type="evidence" value="ECO:0007669"/>
    <property type="project" value="InterPro"/>
</dbReference>
<dbReference type="InterPro" id="IPR051679">
    <property type="entry name" value="DASS-Related_Transporters"/>
</dbReference>
<keyword evidence="4" id="KW-0677">Repeat</keyword>
<dbReference type="Gene3D" id="3.30.70.1450">
    <property type="entry name" value="Regulator of K+ conductance, C-terminal domain"/>
    <property type="match status" value="2"/>
</dbReference>
<keyword evidence="3 7" id="KW-0812">Transmembrane</keyword>
<evidence type="ECO:0000256" key="3">
    <source>
        <dbReference type="ARBA" id="ARBA00022692"/>
    </source>
</evidence>
<dbReference type="InterPro" id="IPR004680">
    <property type="entry name" value="Cit_transptr-like_dom"/>
</dbReference>
<feature type="transmembrane region" description="Helical" evidence="7">
    <location>
        <begin position="541"/>
        <end position="562"/>
    </location>
</feature>
<dbReference type="PANTHER" id="PTHR43652">
    <property type="entry name" value="BASIC AMINO ACID ANTIPORTER YFCC-RELATED"/>
    <property type="match status" value="1"/>
</dbReference>
<dbReference type="SUPFAM" id="SSF116726">
    <property type="entry name" value="TrkA C-terminal domain-like"/>
    <property type="match status" value="2"/>
</dbReference>
<comment type="subcellular location">
    <subcellularLocation>
        <location evidence="1">Membrane</location>
        <topology evidence="1">Multi-pass membrane protein</topology>
    </subcellularLocation>
</comment>
<dbReference type="Pfam" id="PF03600">
    <property type="entry name" value="CitMHS"/>
    <property type="match status" value="1"/>
</dbReference>
<sequence length="602" mass="63456">MQAFQGQYINPYGPYIGLALLIGIFAAFLTERRPPVVIAVTGGLLMLGLGFLPRRELLGVFSNPAPITIGAMFVLSGAMLRTGTLEGVSGWIIQRTLRKPRQGVMEIAAGTISASAFMNNTPVVIVMIPIIQRLSRVLGVNATRLLIPLSYISVLGGTMTLVGTSTNLLVDGVAQREGLAPFGIFEITITGLCAAAAGLVMLGLTGRFLLPDRPAHALDEQGESDAFLSQLTLMSESGLVGQKIGEVGLFRRPGLRIIGIQRGSKMVRQRFDEWELAASDNLIVTASPAELASLAKAHDFRTGLTGGGGGVATAGPERPLDLRLVEAVISPSHPMIGRCLAEIPFLSRLKVRVLGLVRPRHVAGPDLASARIRAGDRLLIAAGSDAVQALQTNVGLTNVNEAEARAFRRTKAPIAIATIAGVVLLAALFGWPIEALALVGVGIVMLFRCIDPEEAWAAIDGNTLVLIFGMLAFGKGLDNAGTIDLIVTTLEPALTSMTPLLLLIAIYAVTSLLTETVTNNAVAVIMTPIAIGLAENAGLDARALVITVMFGASASFATPIGYQTNTLVYGAANYRFTDFVKIGVPMNIVVGITACAAIYWIY</sequence>
<gene>
    <name evidence="9" type="ORF">AOA14_10695</name>
</gene>
<evidence type="ECO:0000256" key="6">
    <source>
        <dbReference type="ARBA" id="ARBA00023136"/>
    </source>
</evidence>
<feature type="transmembrane region" description="Helical" evidence="7">
    <location>
        <begin position="485"/>
        <end position="510"/>
    </location>
</feature>
<evidence type="ECO:0000259" key="8">
    <source>
        <dbReference type="PROSITE" id="PS51202"/>
    </source>
</evidence>
<feature type="transmembrane region" description="Helical" evidence="7">
    <location>
        <begin position="582"/>
        <end position="601"/>
    </location>
</feature>
<feature type="domain" description="RCK C-terminal" evidence="8">
    <location>
        <begin position="216"/>
        <end position="300"/>
    </location>
</feature>
<feature type="transmembrane region" description="Helical" evidence="7">
    <location>
        <begin position="516"/>
        <end position="534"/>
    </location>
</feature>
<dbReference type="AlphaFoldDB" id="A0A142VZC2"/>
<dbReference type="KEGG" id="ster:AOA14_10695"/>
<feature type="transmembrane region" description="Helical" evidence="7">
    <location>
        <begin position="60"/>
        <end position="80"/>
    </location>
</feature>
<evidence type="ECO:0000256" key="1">
    <source>
        <dbReference type="ARBA" id="ARBA00004141"/>
    </source>
</evidence>
<name>A0A142VZC2_9SPHN</name>
<evidence type="ECO:0000313" key="9">
    <source>
        <dbReference type="EMBL" id="AMU95072.1"/>
    </source>
</evidence>
<protein>
    <submittedName>
        <fullName evidence="9">Potassium transporter TrkA</fullName>
    </submittedName>
</protein>
<evidence type="ECO:0000256" key="4">
    <source>
        <dbReference type="ARBA" id="ARBA00022737"/>
    </source>
</evidence>
<evidence type="ECO:0000256" key="2">
    <source>
        <dbReference type="ARBA" id="ARBA00022448"/>
    </source>
</evidence>
<feature type="transmembrane region" description="Helical" evidence="7">
    <location>
        <begin position="143"/>
        <end position="162"/>
    </location>
</feature>
<organism evidence="9 10">
    <name type="scientific">Sphingopyxis terrae subsp. terrae NBRC 15098</name>
    <dbReference type="NCBI Taxonomy" id="1219058"/>
    <lineage>
        <taxon>Bacteria</taxon>
        <taxon>Pseudomonadati</taxon>
        <taxon>Pseudomonadota</taxon>
        <taxon>Alphaproteobacteria</taxon>
        <taxon>Sphingomonadales</taxon>
        <taxon>Sphingomonadaceae</taxon>
        <taxon>Sphingopyxis</taxon>
    </lineage>
</organism>
<dbReference type="InterPro" id="IPR031312">
    <property type="entry name" value="Na/sul_symport_CS"/>
</dbReference>
<dbReference type="EMBL" id="CP013342">
    <property type="protein sequence ID" value="AMU95072.1"/>
    <property type="molecule type" value="Genomic_DNA"/>
</dbReference>
<evidence type="ECO:0000256" key="5">
    <source>
        <dbReference type="ARBA" id="ARBA00022989"/>
    </source>
</evidence>
<feature type="domain" description="RCK C-terminal" evidence="8">
    <location>
        <begin position="312"/>
        <end position="396"/>
    </location>
</feature>
<feature type="transmembrane region" description="Helical" evidence="7">
    <location>
        <begin position="36"/>
        <end position="53"/>
    </location>
</feature>
<dbReference type="GO" id="GO:0005886">
    <property type="term" value="C:plasma membrane"/>
    <property type="evidence" value="ECO:0007669"/>
    <property type="project" value="TreeGrafter"/>
</dbReference>
<dbReference type="Proteomes" id="UP000076234">
    <property type="component" value="Chromosome"/>
</dbReference>
<feature type="transmembrane region" description="Helical" evidence="7">
    <location>
        <begin position="107"/>
        <end position="131"/>
    </location>
</feature>
<dbReference type="InterPro" id="IPR036721">
    <property type="entry name" value="RCK_C_sf"/>
</dbReference>
<feature type="transmembrane region" description="Helical" evidence="7">
    <location>
        <begin position="182"/>
        <end position="204"/>
    </location>
</feature>
<reference evidence="10" key="1">
    <citation type="submission" date="2015-11" db="EMBL/GenBank/DDBJ databases">
        <title>Complete genome sequence of a polyethylene glycol-degrading strain Sphingopyxis terrae strain 203-1 (NBRC 15098).</title>
        <authorList>
            <person name="Yoshiyuki O."/>
            <person name="Shouta N."/>
            <person name="Nagata Y."/>
            <person name="Numata M."/>
            <person name="Tsuchikane K."/>
            <person name="Hosoyama A."/>
            <person name="Yamazoe A."/>
            <person name="Tsuda M."/>
            <person name="Fujita N."/>
            <person name="Kawai F."/>
        </authorList>
    </citation>
    <scope>NUCLEOTIDE SEQUENCE [LARGE SCALE GENOMIC DNA]</scope>
    <source>
        <strain evidence="10">203-1</strain>
    </source>
</reference>
<dbReference type="InterPro" id="IPR006037">
    <property type="entry name" value="RCK_C"/>
</dbReference>
<dbReference type="PANTHER" id="PTHR43652:SF2">
    <property type="entry name" value="BASIC AMINO ACID ANTIPORTER YFCC-RELATED"/>
    <property type="match status" value="1"/>
</dbReference>
<dbReference type="STRING" id="1219058.AOA14_10695"/>
<dbReference type="GO" id="GO:0006813">
    <property type="term" value="P:potassium ion transport"/>
    <property type="evidence" value="ECO:0007669"/>
    <property type="project" value="InterPro"/>
</dbReference>
<evidence type="ECO:0000313" key="10">
    <source>
        <dbReference type="Proteomes" id="UP000076234"/>
    </source>
</evidence>
<reference evidence="9 10" key="2">
    <citation type="journal article" date="2016" name="Genome Announc.">
        <title>Complete Genome Sequence of Sphingopyxis terrae Strain 203-1 (NBRC 111660), a Polyethylene Glycol Degrader.</title>
        <authorList>
            <person name="Ohtsubo Y."/>
            <person name="Nonoyama S."/>
            <person name="Nagata Y."/>
            <person name="Numata M."/>
            <person name="Tsuchikane K."/>
            <person name="Hosoyama A."/>
            <person name="Yamazoe A."/>
            <person name="Tsuda M."/>
            <person name="Fujita N."/>
            <person name="Kawai F."/>
        </authorList>
    </citation>
    <scope>NUCLEOTIDE SEQUENCE [LARGE SCALE GENOMIC DNA]</scope>
    <source>
        <strain evidence="9 10">203-1</strain>
    </source>
</reference>